<accession>A0A6G0JYL7</accession>
<comment type="caution">
    <text evidence="1">The sequence shown here is derived from an EMBL/GenBank/DDBJ whole genome shotgun (WGS) entry which is preliminary data.</text>
</comment>
<evidence type="ECO:0000313" key="2">
    <source>
        <dbReference type="Proteomes" id="UP000488956"/>
    </source>
</evidence>
<dbReference type="SUPFAM" id="SSF50156">
    <property type="entry name" value="PDZ domain-like"/>
    <property type="match status" value="1"/>
</dbReference>
<sequence length="212" mass="23491">MLSWAKSTNSGYNYQNKTFFSLSQTEVVLVNHEGESVATLNVGEARVFRELVTCVFKASRMLMLVRRGGGLDRGRSERQGHQRHGQVDSGIQECTVVHGFTNLPTGEKGPIEQHGDVYPGMYIMSINETNVSLMSLQQVTQLLGRLARKEKLIRIAVFRPGSPRNRSSMDTASEVSNQRMSITSSASLPPPVLVATKPPTPSWSRQLFLPLC</sequence>
<protein>
    <recommendedName>
        <fullName evidence="3">PDZ domain-containing protein</fullName>
    </recommendedName>
</protein>
<gene>
    <name evidence="1" type="ORF">PF010_g26114</name>
</gene>
<proteinExistence type="predicted"/>
<dbReference type="EMBL" id="QXFX01003156">
    <property type="protein sequence ID" value="KAE9070825.1"/>
    <property type="molecule type" value="Genomic_DNA"/>
</dbReference>
<reference evidence="1 2" key="1">
    <citation type="submission" date="2018-09" db="EMBL/GenBank/DDBJ databases">
        <title>Genomic investigation of the strawberry pathogen Phytophthora fragariae indicates pathogenicity is determined by transcriptional variation in three key races.</title>
        <authorList>
            <person name="Adams T.M."/>
            <person name="Armitage A.D."/>
            <person name="Sobczyk M.K."/>
            <person name="Bates H.J."/>
            <person name="Dunwell J.M."/>
            <person name="Nellist C.F."/>
            <person name="Harrison R.J."/>
        </authorList>
    </citation>
    <scope>NUCLEOTIDE SEQUENCE [LARGE SCALE GENOMIC DNA]</scope>
    <source>
        <strain evidence="1 2">ONT-3</strain>
    </source>
</reference>
<evidence type="ECO:0000313" key="1">
    <source>
        <dbReference type="EMBL" id="KAE9070825.1"/>
    </source>
</evidence>
<dbReference type="Proteomes" id="UP000488956">
    <property type="component" value="Unassembled WGS sequence"/>
</dbReference>
<name>A0A6G0JYL7_9STRA</name>
<dbReference type="InterPro" id="IPR036034">
    <property type="entry name" value="PDZ_sf"/>
</dbReference>
<dbReference type="AlphaFoldDB" id="A0A6G0JYL7"/>
<organism evidence="1 2">
    <name type="scientific">Phytophthora fragariae</name>
    <dbReference type="NCBI Taxonomy" id="53985"/>
    <lineage>
        <taxon>Eukaryota</taxon>
        <taxon>Sar</taxon>
        <taxon>Stramenopiles</taxon>
        <taxon>Oomycota</taxon>
        <taxon>Peronosporomycetes</taxon>
        <taxon>Peronosporales</taxon>
        <taxon>Peronosporaceae</taxon>
        <taxon>Phytophthora</taxon>
    </lineage>
</organism>
<evidence type="ECO:0008006" key="3">
    <source>
        <dbReference type="Google" id="ProtNLM"/>
    </source>
</evidence>